<dbReference type="GO" id="GO:0003677">
    <property type="term" value="F:DNA binding"/>
    <property type="evidence" value="ECO:0007669"/>
    <property type="project" value="InterPro"/>
</dbReference>
<dbReference type="Proteomes" id="UP000598297">
    <property type="component" value="Unassembled WGS sequence"/>
</dbReference>
<protein>
    <submittedName>
        <fullName evidence="1">Uncharacterized protein</fullName>
    </submittedName>
</protein>
<dbReference type="OrthoDB" id="3216692at2"/>
<evidence type="ECO:0000313" key="2">
    <source>
        <dbReference type="Proteomes" id="UP000598297"/>
    </source>
</evidence>
<dbReference type="EMBL" id="JAAAHS010000166">
    <property type="protein sequence ID" value="NBE53802.1"/>
    <property type="molecule type" value="Genomic_DNA"/>
</dbReference>
<dbReference type="SUPFAM" id="SSF56349">
    <property type="entry name" value="DNA breaking-rejoining enzymes"/>
    <property type="match status" value="1"/>
</dbReference>
<reference evidence="1" key="1">
    <citation type="submission" date="2020-01" db="EMBL/GenBank/DDBJ databases">
        <title>Whole-genome analyses of novel actinobacteria.</title>
        <authorList>
            <person name="Sahin N."/>
        </authorList>
    </citation>
    <scope>NUCLEOTIDE SEQUENCE</scope>
    <source>
        <strain evidence="1">YC537</strain>
    </source>
</reference>
<dbReference type="AlphaFoldDB" id="A0A964US72"/>
<accession>A0A964US72</accession>
<evidence type="ECO:0000313" key="1">
    <source>
        <dbReference type="EMBL" id="NBE53802.1"/>
    </source>
</evidence>
<comment type="caution">
    <text evidence="1">The sequence shown here is derived from an EMBL/GenBank/DDBJ whole genome shotgun (WGS) entry which is preliminary data.</text>
</comment>
<proteinExistence type="predicted"/>
<name>A0A964US72_9ACTN</name>
<dbReference type="RefSeq" id="WP_161700030.1">
    <property type="nucleotide sequence ID" value="NZ_JAAAHS010000166.1"/>
</dbReference>
<keyword evidence="2" id="KW-1185">Reference proteome</keyword>
<organism evidence="1 2">
    <name type="scientific">Streptomyces boluensis</name>
    <dbReference type="NCBI Taxonomy" id="1775135"/>
    <lineage>
        <taxon>Bacteria</taxon>
        <taxon>Bacillati</taxon>
        <taxon>Actinomycetota</taxon>
        <taxon>Actinomycetes</taxon>
        <taxon>Kitasatosporales</taxon>
        <taxon>Streptomycetaceae</taxon>
        <taxon>Streptomyces</taxon>
    </lineage>
</organism>
<sequence length="141" mass="16080">MRAVEVARLDLADPDLARRTLAVRRGEGIHLVYLDDLSTDLAADWLRERRRRWPQATNPHLLITSQTYRHPASPQISYCAMRAAFDQIGLLPRQVQADRILDEARETADPVHLVRLFGIHPGIAVKYVHAAHPDEALPRIR</sequence>
<gene>
    <name evidence="1" type="ORF">GUY60_20730</name>
</gene>
<dbReference type="InterPro" id="IPR011010">
    <property type="entry name" value="DNA_brk_join_enz"/>
</dbReference>